<dbReference type="InterPro" id="IPR006574">
    <property type="entry name" value="PRY"/>
</dbReference>
<organism evidence="6 7">
    <name type="scientific">Erpetoichthys calabaricus</name>
    <name type="common">Rope fish</name>
    <name type="synonym">Calamoichthys calabaricus</name>
    <dbReference type="NCBI Taxonomy" id="27687"/>
    <lineage>
        <taxon>Eukaryota</taxon>
        <taxon>Metazoa</taxon>
        <taxon>Chordata</taxon>
        <taxon>Craniata</taxon>
        <taxon>Vertebrata</taxon>
        <taxon>Euteleostomi</taxon>
        <taxon>Actinopterygii</taxon>
        <taxon>Polypteriformes</taxon>
        <taxon>Polypteridae</taxon>
        <taxon>Erpetoichthys</taxon>
    </lineage>
</organism>
<keyword evidence="7" id="KW-1185">Reference proteome</keyword>
<evidence type="ECO:0000256" key="4">
    <source>
        <dbReference type="SAM" id="MobiDB-lite"/>
    </source>
</evidence>
<dbReference type="GO" id="GO:0005737">
    <property type="term" value="C:cytoplasm"/>
    <property type="evidence" value="ECO:0007669"/>
    <property type="project" value="UniProtKB-ARBA"/>
</dbReference>
<dbReference type="SUPFAM" id="SSF49899">
    <property type="entry name" value="Concanavalin A-like lectins/glucanases"/>
    <property type="match status" value="1"/>
</dbReference>
<evidence type="ECO:0000256" key="3">
    <source>
        <dbReference type="ARBA" id="ARBA00022833"/>
    </source>
</evidence>
<dbReference type="PANTHER" id="PTHR25465:SF80">
    <property type="entry name" value="TRIPARTITE MOTIF-CONTAINING PROTEIN 16-LIKE"/>
    <property type="match status" value="1"/>
</dbReference>
<sequence>GECGYQGLKFCNTEEIGKLASDWAHGGKEEKNESAAKNSTDPRSRQELLQYYLELTFNPNTAQKNLWLSEGNRKIIRREETCPYPQRPERFEYIPQVLCKESLYGGCFYWEVELKGGADIGVTYENIGRKGSDGCCGLGESETSWSFGWDGSSYRVWHNSKSEEINAPPSPHIGIYLDYNNGSLHFYGVSPGSESEIVLLYQFKAVFTEPLYPCFWVGANTSIFLCKP</sequence>
<dbReference type="InterPro" id="IPR051051">
    <property type="entry name" value="E3_ubiq-ligase_TRIM/RNF"/>
</dbReference>
<keyword evidence="2" id="KW-0863">Zinc-finger</keyword>
<dbReference type="SMART" id="SM00589">
    <property type="entry name" value="PRY"/>
    <property type="match status" value="1"/>
</dbReference>
<reference evidence="6" key="1">
    <citation type="submission" date="2021-06" db="EMBL/GenBank/DDBJ databases">
        <authorList>
            <consortium name="Wellcome Sanger Institute Data Sharing"/>
        </authorList>
    </citation>
    <scope>NUCLEOTIDE SEQUENCE [LARGE SCALE GENOMIC DNA]</scope>
</reference>
<dbReference type="Pfam" id="PF00622">
    <property type="entry name" value="SPRY"/>
    <property type="match status" value="1"/>
</dbReference>
<evidence type="ECO:0000256" key="1">
    <source>
        <dbReference type="ARBA" id="ARBA00022723"/>
    </source>
</evidence>
<evidence type="ECO:0000313" key="6">
    <source>
        <dbReference type="Ensembl" id="ENSECRP00000022165.1"/>
    </source>
</evidence>
<dbReference type="Ensembl" id="ENSECRT00000022637.1">
    <property type="protein sequence ID" value="ENSECRP00000022165.1"/>
    <property type="gene ID" value="ENSECRG00000014993.1"/>
</dbReference>
<name>A0A8C4SVA6_ERPCA</name>
<dbReference type="InterPro" id="IPR013320">
    <property type="entry name" value="ConA-like_dom_sf"/>
</dbReference>
<dbReference type="PANTHER" id="PTHR25465">
    <property type="entry name" value="B-BOX DOMAIN CONTAINING"/>
    <property type="match status" value="1"/>
</dbReference>
<reference evidence="6" key="2">
    <citation type="submission" date="2025-08" db="UniProtKB">
        <authorList>
            <consortium name="Ensembl"/>
        </authorList>
    </citation>
    <scope>IDENTIFICATION</scope>
</reference>
<dbReference type="InterPro" id="IPR043136">
    <property type="entry name" value="B30.2/SPRY_sf"/>
</dbReference>
<dbReference type="AlphaFoldDB" id="A0A8C4SVA6"/>
<feature type="region of interest" description="Disordered" evidence="4">
    <location>
        <begin position="22"/>
        <end position="43"/>
    </location>
</feature>
<dbReference type="Gene3D" id="2.60.120.920">
    <property type="match status" value="1"/>
</dbReference>
<reference evidence="6" key="3">
    <citation type="submission" date="2025-09" db="UniProtKB">
        <authorList>
            <consortium name="Ensembl"/>
        </authorList>
    </citation>
    <scope>IDENTIFICATION</scope>
</reference>
<dbReference type="InterPro" id="IPR001870">
    <property type="entry name" value="B30.2/SPRY"/>
</dbReference>
<feature type="domain" description="B30.2/SPRY" evidence="5">
    <location>
        <begin position="35"/>
        <end position="228"/>
    </location>
</feature>
<dbReference type="InterPro" id="IPR003879">
    <property type="entry name" value="Butyrophylin_SPRY"/>
</dbReference>
<dbReference type="PRINTS" id="PR01407">
    <property type="entry name" value="BUTYPHLNCDUF"/>
</dbReference>
<keyword evidence="1" id="KW-0479">Metal-binding</keyword>
<evidence type="ECO:0000259" key="5">
    <source>
        <dbReference type="PROSITE" id="PS50188"/>
    </source>
</evidence>
<dbReference type="Proteomes" id="UP000694620">
    <property type="component" value="Chromosome 11"/>
</dbReference>
<dbReference type="PROSITE" id="PS50188">
    <property type="entry name" value="B302_SPRY"/>
    <property type="match status" value="1"/>
</dbReference>
<feature type="compositionally biased region" description="Basic and acidic residues" evidence="4">
    <location>
        <begin position="25"/>
        <end position="43"/>
    </location>
</feature>
<evidence type="ECO:0000256" key="2">
    <source>
        <dbReference type="ARBA" id="ARBA00022771"/>
    </source>
</evidence>
<accession>A0A8C4SVA6</accession>
<protein>
    <recommendedName>
        <fullName evidence="5">B30.2/SPRY domain-containing protein</fullName>
    </recommendedName>
</protein>
<keyword evidence="3" id="KW-0862">Zinc</keyword>
<dbReference type="GeneTree" id="ENSGT00940000162978"/>
<proteinExistence type="predicted"/>
<dbReference type="SMART" id="SM00449">
    <property type="entry name" value="SPRY"/>
    <property type="match status" value="1"/>
</dbReference>
<dbReference type="GO" id="GO:0008270">
    <property type="term" value="F:zinc ion binding"/>
    <property type="evidence" value="ECO:0007669"/>
    <property type="project" value="UniProtKB-KW"/>
</dbReference>
<dbReference type="Pfam" id="PF13765">
    <property type="entry name" value="PRY"/>
    <property type="match status" value="1"/>
</dbReference>
<dbReference type="InterPro" id="IPR003877">
    <property type="entry name" value="SPRY_dom"/>
</dbReference>
<evidence type="ECO:0000313" key="7">
    <source>
        <dbReference type="Proteomes" id="UP000694620"/>
    </source>
</evidence>